<feature type="compositionally biased region" description="Basic and acidic residues" evidence="6">
    <location>
        <begin position="153"/>
        <end position="172"/>
    </location>
</feature>
<dbReference type="HOGENOM" id="CLU_1332850_0_0_1"/>
<keyword evidence="5" id="KW-0472">Membrane</keyword>
<dbReference type="AlphaFoldDB" id="K0KYY8"/>
<evidence type="ECO:0000313" key="8">
    <source>
        <dbReference type="Proteomes" id="UP000009328"/>
    </source>
</evidence>
<keyword evidence="4" id="KW-1133">Transmembrane helix</keyword>
<dbReference type="InParanoid" id="K0KYY8"/>
<feature type="compositionally biased region" description="Basic residues" evidence="6">
    <location>
        <begin position="191"/>
        <end position="206"/>
    </location>
</feature>
<dbReference type="GO" id="GO:0034975">
    <property type="term" value="P:protein folding in endoplasmic reticulum"/>
    <property type="evidence" value="ECO:0007669"/>
    <property type="project" value="TreeGrafter"/>
</dbReference>
<reference evidence="7 8" key="1">
    <citation type="journal article" date="2012" name="Eukaryot. Cell">
        <title>Draft genome sequence of Wickerhamomyces ciferrii NRRL Y-1031 F-60-10.</title>
        <authorList>
            <person name="Schneider J."/>
            <person name="Andrea H."/>
            <person name="Blom J."/>
            <person name="Jaenicke S."/>
            <person name="Ruckert C."/>
            <person name="Schorsch C."/>
            <person name="Szczepanowski R."/>
            <person name="Farwick M."/>
            <person name="Goesmann A."/>
            <person name="Puhler A."/>
            <person name="Schaffer S."/>
            <person name="Tauch A."/>
            <person name="Kohler T."/>
            <person name="Brinkrolf K."/>
        </authorList>
    </citation>
    <scope>NUCLEOTIDE SEQUENCE [LARGE SCALE GENOMIC DNA]</scope>
    <source>
        <strain evidence="8">ATCC 14091 / BCRC 22168 / CBS 111 / JCM 3599 / NBRC 0793 / NRRL Y-1031 F-60-10</strain>
    </source>
</reference>
<evidence type="ECO:0000256" key="5">
    <source>
        <dbReference type="ARBA" id="ARBA00023136"/>
    </source>
</evidence>
<dbReference type="STRING" id="1206466.K0KYY8"/>
<accession>K0KYY8</accession>
<keyword evidence="8" id="KW-1185">Reference proteome</keyword>
<dbReference type="PANTHER" id="PTHR28144:SF1">
    <property type="entry name" value="ER MEMBRANE PROTEIN COMPLEX SUBUNIT 5"/>
    <property type="match status" value="1"/>
</dbReference>
<evidence type="ECO:0000256" key="3">
    <source>
        <dbReference type="ARBA" id="ARBA00022692"/>
    </source>
</evidence>
<protein>
    <submittedName>
        <fullName evidence="7">Secreted protein</fullName>
    </submittedName>
</protein>
<organism evidence="7 8">
    <name type="scientific">Wickerhamomyces ciferrii (strain ATCC 14091 / BCRC 22168 / CBS 111 / JCM 3599 / NBRC 0793 / NRRL Y-1031 F-60-10)</name>
    <name type="common">Yeast</name>
    <name type="synonym">Pichia ciferrii</name>
    <dbReference type="NCBI Taxonomy" id="1206466"/>
    <lineage>
        <taxon>Eukaryota</taxon>
        <taxon>Fungi</taxon>
        <taxon>Dikarya</taxon>
        <taxon>Ascomycota</taxon>
        <taxon>Saccharomycotina</taxon>
        <taxon>Saccharomycetes</taxon>
        <taxon>Phaffomycetales</taxon>
        <taxon>Wickerhamomycetaceae</taxon>
        <taxon>Wickerhamomyces</taxon>
    </lineage>
</organism>
<evidence type="ECO:0000256" key="1">
    <source>
        <dbReference type="ARBA" id="ARBA00004127"/>
    </source>
</evidence>
<evidence type="ECO:0000256" key="4">
    <source>
        <dbReference type="ARBA" id="ARBA00022989"/>
    </source>
</evidence>
<dbReference type="Pfam" id="PF10270">
    <property type="entry name" value="MMgT"/>
    <property type="match status" value="1"/>
</dbReference>
<comment type="caution">
    <text evidence="7">The sequence shown here is derived from an EMBL/GenBank/DDBJ whole genome shotgun (WGS) entry which is preliminary data.</text>
</comment>
<dbReference type="PANTHER" id="PTHR28144">
    <property type="entry name" value="ER MEMBRANE PROTEIN COMPLEX SUBUNIT 5"/>
    <property type="match status" value="1"/>
</dbReference>
<keyword evidence="3" id="KW-0812">Transmembrane</keyword>
<name>K0KYY8_WICCF</name>
<dbReference type="EMBL" id="CAIF01000236">
    <property type="protein sequence ID" value="CCH46288.1"/>
    <property type="molecule type" value="Genomic_DNA"/>
</dbReference>
<feature type="compositionally biased region" description="Basic and acidic residues" evidence="6">
    <location>
        <begin position="126"/>
        <end position="146"/>
    </location>
</feature>
<dbReference type="GO" id="GO:0072546">
    <property type="term" value="C:EMC complex"/>
    <property type="evidence" value="ECO:0007669"/>
    <property type="project" value="TreeGrafter"/>
</dbReference>
<sequence length="206" mass="23374">MGLLQIIGLASLLHAGYSSYEFTHLQKSHSIDLPFPKDITLEVIISLLILTFDLFFQSTPSKLSLINNDVIKSEYRLKPILMKDAVVEDEKLGAGPFKFIESRTNFIDINAKRREFAEWAGDQGDNEDKKEELKKELDDLTGENKKTNNVKPVESKPESKEETKVDVSKEEPPVIETEQPAETIKEQPKSTNKKNGKKNNKKSKKV</sequence>
<proteinExistence type="inferred from homology"/>
<evidence type="ECO:0000256" key="6">
    <source>
        <dbReference type="SAM" id="MobiDB-lite"/>
    </source>
</evidence>
<gene>
    <name evidence="7" type="ORF">BN7_5880</name>
</gene>
<evidence type="ECO:0000256" key="2">
    <source>
        <dbReference type="ARBA" id="ARBA00006109"/>
    </source>
</evidence>
<dbReference type="InterPro" id="IPR018937">
    <property type="entry name" value="MMgT"/>
</dbReference>
<dbReference type="FunCoup" id="K0KYY8">
    <property type="interactions" value="59"/>
</dbReference>
<dbReference type="InterPro" id="IPR053279">
    <property type="entry name" value="EMC_subunit"/>
</dbReference>
<dbReference type="Proteomes" id="UP000009328">
    <property type="component" value="Unassembled WGS sequence"/>
</dbReference>
<comment type="subcellular location">
    <subcellularLocation>
        <location evidence="1">Endomembrane system</location>
        <topology evidence="1">Multi-pass membrane protein</topology>
    </subcellularLocation>
</comment>
<dbReference type="eggNOG" id="ENOG502S8V0">
    <property type="taxonomic scope" value="Eukaryota"/>
</dbReference>
<comment type="similarity">
    <text evidence="2">Belongs to the membrane magnesium transporter (TC 1.A.67) family.</text>
</comment>
<evidence type="ECO:0000313" key="7">
    <source>
        <dbReference type="EMBL" id="CCH46288.1"/>
    </source>
</evidence>
<feature type="region of interest" description="Disordered" evidence="6">
    <location>
        <begin position="120"/>
        <end position="206"/>
    </location>
</feature>